<evidence type="ECO:0000259" key="3">
    <source>
        <dbReference type="SMART" id="SM00867"/>
    </source>
</evidence>
<accession>U5E719</accession>
<dbReference type="eggNOG" id="COG2353">
    <property type="taxonomic scope" value="Bacteria"/>
</dbReference>
<dbReference type="SUPFAM" id="SSF101874">
    <property type="entry name" value="YceI-like"/>
    <property type="match status" value="1"/>
</dbReference>
<dbReference type="STRING" id="1824.SAMN05444423_101399"/>
<dbReference type="Gene3D" id="2.40.128.110">
    <property type="entry name" value="Lipid/polyisoprenoid-binding, YceI-like"/>
    <property type="match status" value="1"/>
</dbReference>
<comment type="caution">
    <text evidence="4">The sequence shown here is derived from an EMBL/GenBank/DDBJ whole genome shotgun (WGS) entry which is preliminary data.</text>
</comment>
<dbReference type="PANTHER" id="PTHR34406">
    <property type="entry name" value="PROTEIN YCEI"/>
    <property type="match status" value="1"/>
</dbReference>
<dbReference type="AlphaFoldDB" id="U5E719"/>
<dbReference type="EMBL" id="BAFO02000017">
    <property type="protein sequence ID" value="GAD83070.1"/>
    <property type="molecule type" value="Genomic_DNA"/>
</dbReference>
<dbReference type="Pfam" id="PF04264">
    <property type="entry name" value="YceI"/>
    <property type="match status" value="1"/>
</dbReference>
<comment type="similarity">
    <text evidence="1">Belongs to the UPF0312 family.</text>
</comment>
<evidence type="ECO:0000256" key="2">
    <source>
        <dbReference type="SAM" id="MobiDB-lite"/>
    </source>
</evidence>
<feature type="region of interest" description="Disordered" evidence="2">
    <location>
        <begin position="174"/>
        <end position="206"/>
    </location>
</feature>
<dbReference type="InterPro" id="IPR007372">
    <property type="entry name" value="Lipid/polyisoprenoid-bd_YceI"/>
</dbReference>
<dbReference type="SMART" id="SM00867">
    <property type="entry name" value="YceI"/>
    <property type="match status" value="1"/>
</dbReference>
<proteinExistence type="inferred from homology"/>
<evidence type="ECO:0000256" key="1">
    <source>
        <dbReference type="ARBA" id="ARBA00008812"/>
    </source>
</evidence>
<gene>
    <name evidence="4" type="ORF">NCAST_17_00520</name>
</gene>
<dbReference type="OrthoDB" id="9811006at2"/>
<dbReference type="InterPro" id="IPR036761">
    <property type="entry name" value="TTHA0802/YceI-like_sf"/>
</dbReference>
<protein>
    <recommendedName>
        <fullName evidence="3">Lipid/polyisoprenoid-binding YceI-like domain-containing protein</fullName>
    </recommendedName>
</protein>
<dbReference type="PANTHER" id="PTHR34406:SF1">
    <property type="entry name" value="PROTEIN YCEI"/>
    <property type="match status" value="1"/>
</dbReference>
<dbReference type="GeneID" id="91514307"/>
<keyword evidence="5" id="KW-1185">Reference proteome</keyword>
<evidence type="ECO:0000313" key="4">
    <source>
        <dbReference type="EMBL" id="GAD83070.1"/>
    </source>
</evidence>
<dbReference type="RefSeq" id="WP_022565945.1">
    <property type="nucleotide sequence ID" value="NZ_BAFO02000017.1"/>
</dbReference>
<feature type="compositionally biased region" description="Polar residues" evidence="2">
    <location>
        <begin position="184"/>
        <end position="198"/>
    </location>
</feature>
<dbReference type="Proteomes" id="UP000017048">
    <property type="component" value="Unassembled WGS sequence"/>
</dbReference>
<name>U5E719_NOCAS</name>
<reference evidence="4 5" key="1">
    <citation type="journal article" date="2014" name="BMC Genomics">
        <title>Genome based analysis of type-I polyketide synthase and nonribosomal peptide synthetase gene clusters in seven strains of five representative Nocardia species.</title>
        <authorList>
            <person name="Komaki H."/>
            <person name="Ichikawa N."/>
            <person name="Hosoyama A."/>
            <person name="Takahashi-Nakaguchi A."/>
            <person name="Matsuzawa T."/>
            <person name="Suzuki K."/>
            <person name="Fujita N."/>
            <person name="Gonoi T."/>
        </authorList>
    </citation>
    <scope>NUCLEOTIDE SEQUENCE [LARGE SCALE GENOMIC DNA]</scope>
    <source>
        <strain evidence="4 5">NBRC 15531</strain>
    </source>
</reference>
<organism evidence="4 5">
    <name type="scientific">Nocardia asteroides NBRC 15531</name>
    <dbReference type="NCBI Taxonomy" id="1110697"/>
    <lineage>
        <taxon>Bacteria</taxon>
        <taxon>Bacillati</taxon>
        <taxon>Actinomycetota</taxon>
        <taxon>Actinomycetes</taxon>
        <taxon>Mycobacteriales</taxon>
        <taxon>Nocardiaceae</taxon>
        <taxon>Nocardia</taxon>
    </lineage>
</organism>
<sequence>MNWIMLGERRSVDWDATPRDCTAQFRVGHFGGAVTGTVPVLAGRLTVGPDGQPTAVTGVADLAAITTGNARRDRDLRKPRLLDLDRHPRMYFAADDITGTDGEWRVSGVATVRGRDVPLVFTVTRFTLGDETVTVSAEAVLDRRLLGLRVPEFVIGRCVRIAVQVVLRPYRSASASPVSGLPSRASSVSVPEATSTSLMPPPRSLT</sequence>
<evidence type="ECO:0000313" key="5">
    <source>
        <dbReference type="Proteomes" id="UP000017048"/>
    </source>
</evidence>
<feature type="domain" description="Lipid/polyisoprenoid-binding YceI-like" evidence="3">
    <location>
        <begin position="13"/>
        <end position="168"/>
    </location>
</feature>